<dbReference type="PANTHER" id="PTHR24186">
    <property type="entry name" value="PROTEIN PHOSPHATASE 1 REGULATORY SUBUNIT"/>
    <property type="match status" value="1"/>
</dbReference>
<dbReference type="PROSITE" id="PS50297">
    <property type="entry name" value="ANK_REP_REGION"/>
    <property type="match status" value="1"/>
</dbReference>
<accession>A0A9Q0JT14</accession>
<dbReference type="EMBL" id="JAMYWD010001252">
    <property type="protein sequence ID" value="KAJ4943977.1"/>
    <property type="molecule type" value="Genomic_DNA"/>
</dbReference>
<comment type="caution">
    <text evidence="4">The sequence shown here is derived from an EMBL/GenBank/DDBJ whole genome shotgun (WGS) entry which is preliminary data.</text>
</comment>
<reference evidence="4" key="1">
    <citation type="journal article" date="2023" name="Plant J.">
        <title>The genome of the king protea, Protea cynaroides.</title>
        <authorList>
            <person name="Chang J."/>
            <person name="Duong T.A."/>
            <person name="Schoeman C."/>
            <person name="Ma X."/>
            <person name="Roodt D."/>
            <person name="Barker N."/>
            <person name="Li Z."/>
            <person name="Van de Peer Y."/>
            <person name="Mizrachi E."/>
        </authorList>
    </citation>
    <scope>NUCLEOTIDE SEQUENCE</scope>
    <source>
        <tissue evidence="4">Young leaves</tissue>
    </source>
</reference>
<dbReference type="Gene3D" id="1.25.40.20">
    <property type="entry name" value="Ankyrin repeat-containing domain"/>
    <property type="match status" value="1"/>
</dbReference>
<organism evidence="4 5">
    <name type="scientific">Protea cynaroides</name>
    <dbReference type="NCBI Taxonomy" id="273540"/>
    <lineage>
        <taxon>Eukaryota</taxon>
        <taxon>Viridiplantae</taxon>
        <taxon>Streptophyta</taxon>
        <taxon>Embryophyta</taxon>
        <taxon>Tracheophyta</taxon>
        <taxon>Spermatophyta</taxon>
        <taxon>Magnoliopsida</taxon>
        <taxon>Proteales</taxon>
        <taxon>Proteaceae</taxon>
        <taxon>Protea</taxon>
    </lineage>
</organism>
<dbReference type="OrthoDB" id="1932267at2759"/>
<evidence type="ECO:0000313" key="5">
    <source>
        <dbReference type="Proteomes" id="UP001141806"/>
    </source>
</evidence>
<dbReference type="Proteomes" id="UP001141806">
    <property type="component" value="Unassembled WGS sequence"/>
</dbReference>
<dbReference type="PROSITE" id="PS50088">
    <property type="entry name" value="ANK_REPEAT"/>
    <property type="match status" value="1"/>
</dbReference>
<evidence type="ECO:0000256" key="3">
    <source>
        <dbReference type="PROSITE-ProRule" id="PRU00023"/>
    </source>
</evidence>
<dbReference type="PANTHER" id="PTHR24186:SF38">
    <property type="entry name" value="ANKYRIN REPEAT FAMILY PROTEIN"/>
    <property type="match status" value="1"/>
</dbReference>
<dbReference type="InterPro" id="IPR002110">
    <property type="entry name" value="Ankyrin_rpt"/>
</dbReference>
<name>A0A9Q0JT14_9MAGN</name>
<keyword evidence="5" id="KW-1185">Reference proteome</keyword>
<feature type="repeat" description="ANK" evidence="3">
    <location>
        <begin position="25"/>
        <end position="57"/>
    </location>
</feature>
<evidence type="ECO:0000256" key="2">
    <source>
        <dbReference type="ARBA" id="ARBA00023043"/>
    </source>
</evidence>
<sequence length="160" mass="18041">MAGSIEALHELIFNCHSSLRKLTVQKETALHLALKHGQLETVKALLRWMEELKMESLLSIKDLDGNTVLHLATSLRQYQIVKMLCSGFKVKRAAKLNARNNSGSTAFDLDESLRHPGEPVDVQNISNILHNAGSRRACDLKNPPNKQPKLAIHRRQRILH</sequence>
<dbReference type="SUPFAM" id="SSF48403">
    <property type="entry name" value="Ankyrin repeat"/>
    <property type="match status" value="1"/>
</dbReference>
<dbReference type="Pfam" id="PF12796">
    <property type="entry name" value="Ank_2"/>
    <property type="match status" value="1"/>
</dbReference>
<proteinExistence type="predicted"/>
<keyword evidence="2 3" id="KW-0040">ANK repeat</keyword>
<evidence type="ECO:0000256" key="1">
    <source>
        <dbReference type="ARBA" id="ARBA00022737"/>
    </source>
</evidence>
<keyword evidence="1" id="KW-0677">Repeat</keyword>
<dbReference type="GO" id="GO:0005886">
    <property type="term" value="C:plasma membrane"/>
    <property type="evidence" value="ECO:0007669"/>
    <property type="project" value="TreeGrafter"/>
</dbReference>
<dbReference type="SMART" id="SM00248">
    <property type="entry name" value="ANK"/>
    <property type="match status" value="2"/>
</dbReference>
<dbReference type="InterPro" id="IPR036770">
    <property type="entry name" value="Ankyrin_rpt-contain_sf"/>
</dbReference>
<dbReference type="AlphaFoldDB" id="A0A9Q0JT14"/>
<protein>
    <submittedName>
        <fullName evidence="4">Uncharacterized protein</fullName>
    </submittedName>
</protein>
<gene>
    <name evidence="4" type="ORF">NE237_000003</name>
</gene>
<evidence type="ECO:0000313" key="4">
    <source>
        <dbReference type="EMBL" id="KAJ4943977.1"/>
    </source>
</evidence>